<feature type="transmembrane region" description="Helical" evidence="7">
    <location>
        <begin position="126"/>
        <end position="145"/>
    </location>
</feature>
<gene>
    <name evidence="9" type="ORF">JOE61_001759</name>
</gene>
<feature type="transmembrane region" description="Helical" evidence="7">
    <location>
        <begin position="351"/>
        <end position="368"/>
    </location>
</feature>
<feature type="transmembrane region" description="Helical" evidence="7">
    <location>
        <begin position="151"/>
        <end position="170"/>
    </location>
</feature>
<evidence type="ECO:0000256" key="7">
    <source>
        <dbReference type="SAM" id="Phobius"/>
    </source>
</evidence>
<organism evidence="9 10">
    <name type="scientific">Nocardioides salarius</name>
    <dbReference type="NCBI Taxonomy" id="374513"/>
    <lineage>
        <taxon>Bacteria</taxon>
        <taxon>Bacillati</taxon>
        <taxon>Actinomycetota</taxon>
        <taxon>Actinomycetes</taxon>
        <taxon>Propionibacteriales</taxon>
        <taxon>Nocardioidaceae</taxon>
        <taxon>Nocardioides</taxon>
    </lineage>
</organism>
<dbReference type="Gene3D" id="3.10.20.90">
    <property type="entry name" value="Phosphatidylinositol 3-kinase Catalytic Subunit, Chain A, domain 1"/>
    <property type="match status" value="1"/>
</dbReference>
<accession>A0ABS2M9T9</accession>
<name>A0ABS2M9T9_9ACTN</name>
<evidence type="ECO:0000256" key="5">
    <source>
        <dbReference type="ARBA" id="ARBA00022989"/>
    </source>
</evidence>
<feature type="transmembrane region" description="Helical" evidence="7">
    <location>
        <begin position="182"/>
        <end position="201"/>
    </location>
</feature>
<evidence type="ECO:0000313" key="10">
    <source>
        <dbReference type="Proteomes" id="UP000732378"/>
    </source>
</evidence>
<dbReference type="Proteomes" id="UP000732378">
    <property type="component" value="Unassembled WGS sequence"/>
</dbReference>
<feature type="transmembrane region" description="Helical" evidence="7">
    <location>
        <begin position="241"/>
        <end position="262"/>
    </location>
</feature>
<comment type="subcellular location">
    <subcellularLocation>
        <location evidence="1">Cell membrane</location>
        <topology evidence="1">Multi-pass membrane protein</topology>
    </subcellularLocation>
</comment>
<evidence type="ECO:0000313" key="9">
    <source>
        <dbReference type="EMBL" id="MBM7507945.1"/>
    </source>
</evidence>
<evidence type="ECO:0000256" key="2">
    <source>
        <dbReference type="ARBA" id="ARBA00006162"/>
    </source>
</evidence>
<dbReference type="InterPro" id="IPR044049">
    <property type="entry name" value="EccD_transm"/>
</dbReference>
<dbReference type="RefSeq" id="WP_227491950.1">
    <property type="nucleotide sequence ID" value="NZ_JACDTV010000010.1"/>
</dbReference>
<feature type="domain" description="EccD-like transmembrane" evidence="8">
    <location>
        <begin position="125"/>
        <end position="463"/>
    </location>
</feature>
<dbReference type="InterPro" id="IPR006707">
    <property type="entry name" value="T7SS_EccD"/>
</dbReference>
<protein>
    <submittedName>
        <fullName evidence="9">Type VII secretion integral membrane protein EccD</fullName>
    </submittedName>
</protein>
<evidence type="ECO:0000256" key="6">
    <source>
        <dbReference type="ARBA" id="ARBA00023136"/>
    </source>
</evidence>
<sequence>MSPQMSPAPASATALVRVTVASGSRRVDLVLPGAVPLAEMVPELARSVGLLDPMTVHGGYRVRTAEGRLLATDAGLVVQGVEDGALLAVTAGVDDPAPRVYDDVVEAMTDVVERDLRPWSPASGRLTALGAAGLLMAMGAAALLVQSDTVLAGSAAGVVAAVLVAGSVVLSRAQGEPEAAVAVAWMATAYAAVAGLLLALDSAPLGTAGPGDLSGAAVAAGGLGAVLAGLVALLGLGDGRALVLPPVVVGAAFCVVGLVLRAGGGVDVGVLLATLLVLVVLMGSLFPWLALGMTGARVEQIYSTADITADPDDVDPDQVGREARLAHEILLAITATVGLLLVLVAPVAVDLGLSGTMLALVCCGVVMLRTRQYRAGSEVLVGLVAGIAGLASVAVALLWLQPQWRPTTALVLASAGAVLLAVTLLPGPPSVRRGRLGDVAESLCLLALVPLALLATGVFSAIAG</sequence>
<dbReference type="EMBL" id="JAFBBZ010000001">
    <property type="protein sequence ID" value="MBM7507945.1"/>
    <property type="molecule type" value="Genomic_DNA"/>
</dbReference>
<evidence type="ECO:0000256" key="1">
    <source>
        <dbReference type="ARBA" id="ARBA00004651"/>
    </source>
</evidence>
<proteinExistence type="inferred from homology"/>
<keyword evidence="3" id="KW-1003">Cell membrane</keyword>
<dbReference type="InterPro" id="IPR024962">
    <property type="entry name" value="YukD-like"/>
</dbReference>
<keyword evidence="6 7" id="KW-0472">Membrane</keyword>
<comment type="similarity">
    <text evidence="2">Belongs to the EccD/Snm4 family.</text>
</comment>
<feature type="transmembrane region" description="Helical" evidence="7">
    <location>
        <begin position="439"/>
        <end position="463"/>
    </location>
</feature>
<keyword evidence="5 7" id="KW-1133">Transmembrane helix</keyword>
<feature type="transmembrane region" description="Helical" evidence="7">
    <location>
        <begin position="268"/>
        <end position="291"/>
    </location>
</feature>
<dbReference type="Pfam" id="PF08817">
    <property type="entry name" value="YukD"/>
    <property type="match status" value="1"/>
</dbReference>
<dbReference type="NCBIfam" id="TIGR03920">
    <property type="entry name" value="T7SS_EccD"/>
    <property type="match status" value="1"/>
</dbReference>
<feature type="transmembrane region" description="Helical" evidence="7">
    <location>
        <begin position="325"/>
        <end position="345"/>
    </location>
</feature>
<feature type="transmembrane region" description="Helical" evidence="7">
    <location>
        <begin position="213"/>
        <end position="234"/>
    </location>
</feature>
<reference evidence="9 10" key="1">
    <citation type="submission" date="2021-01" db="EMBL/GenBank/DDBJ databases">
        <title>Sequencing the genomes of 1000 actinobacteria strains.</title>
        <authorList>
            <person name="Klenk H.-P."/>
        </authorList>
    </citation>
    <scope>NUCLEOTIDE SEQUENCE [LARGE SCALE GENOMIC DNA]</scope>
    <source>
        <strain evidence="9 10">DSM 18239</strain>
    </source>
</reference>
<keyword evidence="10" id="KW-1185">Reference proteome</keyword>
<evidence type="ECO:0000256" key="4">
    <source>
        <dbReference type="ARBA" id="ARBA00022692"/>
    </source>
</evidence>
<evidence type="ECO:0000259" key="8">
    <source>
        <dbReference type="Pfam" id="PF19053"/>
    </source>
</evidence>
<evidence type="ECO:0000256" key="3">
    <source>
        <dbReference type="ARBA" id="ARBA00022475"/>
    </source>
</evidence>
<dbReference type="Pfam" id="PF19053">
    <property type="entry name" value="EccD"/>
    <property type="match status" value="1"/>
</dbReference>
<keyword evidence="4 7" id="KW-0812">Transmembrane</keyword>
<feature type="transmembrane region" description="Helical" evidence="7">
    <location>
        <begin position="380"/>
        <end position="401"/>
    </location>
</feature>
<feature type="transmembrane region" description="Helical" evidence="7">
    <location>
        <begin position="407"/>
        <end position="427"/>
    </location>
</feature>
<comment type="caution">
    <text evidence="9">The sequence shown here is derived from an EMBL/GenBank/DDBJ whole genome shotgun (WGS) entry which is preliminary data.</text>
</comment>